<dbReference type="Gene3D" id="3.90.550.10">
    <property type="entry name" value="Spore Coat Polysaccharide Biosynthesis Protein SpsA, Chain A"/>
    <property type="match status" value="1"/>
</dbReference>
<dbReference type="InterPro" id="IPR029044">
    <property type="entry name" value="Nucleotide-diphossugar_trans"/>
</dbReference>
<dbReference type="SUPFAM" id="SSF53448">
    <property type="entry name" value="Nucleotide-diphospho-sugar transferases"/>
    <property type="match status" value="1"/>
</dbReference>
<comment type="caution">
    <text evidence="2">The sequence shown here is derived from an EMBL/GenBank/DDBJ whole genome shotgun (WGS) entry which is preliminary data.</text>
</comment>
<dbReference type="GO" id="GO:0050501">
    <property type="term" value="F:hyaluronan synthase activity"/>
    <property type="evidence" value="ECO:0007669"/>
    <property type="project" value="UniProtKB-EC"/>
</dbReference>
<keyword evidence="2" id="KW-0328">Glycosyltransferase</keyword>
<evidence type="ECO:0000259" key="1">
    <source>
        <dbReference type="Pfam" id="PF00535"/>
    </source>
</evidence>
<keyword evidence="2" id="KW-0808">Transferase</keyword>
<dbReference type="RefSeq" id="WP_162087587.1">
    <property type="nucleotide sequence ID" value="NZ_CAJIMS010000001.1"/>
</dbReference>
<keyword evidence="3" id="KW-1185">Reference proteome</keyword>
<dbReference type="Proteomes" id="UP000662618">
    <property type="component" value="Unassembled WGS sequence"/>
</dbReference>
<proteinExistence type="predicted"/>
<gene>
    <name evidence="2" type="primary">hyaD</name>
    <name evidence="2" type="ORF">CHRY9390_01158</name>
</gene>
<sequence>MINSSPLISICIPTYNGEQYLQEALDSIAIQTYRNIEVIISDDASTDCTMEICRSFKENSEFPVHIYAHRPAGIGANWNHCIKKAKGEYIKFLFQDDVLTNDCLEEFLKNVNYDNTVFNIVICKRLILDDGSPYSLKWKEANSDLQSGLALDKEGNNIITSAFFKTPAFYERATNILGEPTACFYNSSIFEKVGLFNEKMKQILDLEFLHRCLKTEKILVIKSTLVHFRVHTQQTTFNNTSVSENEREKYIKKIPLQYFFFLPWKRIIKNKLKTILKK</sequence>
<evidence type="ECO:0000313" key="3">
    <source>
        <dbReference type="Proteomes" id="UP000662618"/>
    </source>
</evidence>
<organism evidence="2 3">
    <name type="scientific">Chryseobacterium aquaeductus</name>
    <dbReference type="NCBI Taxonomy" id="2675056"/>
    <lineage>
        <taxon>Bacteria</taxon>
        <taxon>Pseudomonadati</taxon>
        <taxon>Bacteroidota</taxon>
        <taxon>Flavobacteriia</taxon>
        <taxon>Flavobacteriales</taxon>
        <taxon>Weeksellaceae</taxon>
        <taxon>Chryseobacterium group</taxon>
        <taxon>Chryseobacterium</taxon>
    </lineage>
</organism>
<dbReference type="InterPro" id="IPR001173">
    <property type="entry name" value="Glyco_trans_2-like"/>
</dbReference>
<dbReference type="PANTHER" id="PTHR22916">
    <property type="entry name" value="GLYCOSYLTRANSFERASE"/>
    <property type="match status" value="1"/>
</dbReference>
<dbReference type="PANTHER" id="PTHR22916:SF3">
    <property type="entry name" value="UDP-GLCNAC:BETAGAL BETA-1,3-N-ACETYLGLUCOSAMINYLTRANSFERASE-LIKE PROTEIN 1"/>
    <property type="match status" value="1"/>
</dbReference>
<dbReference type="Pfam" id="PF00535">
    <property type="entry name" value="Glycos_transf_2"/>
    <property type="match status" value="1"/>
</dbReference>
<dbReference type="EMBL" id="CAJIMS010000001">
    <property type="protein sequence ID" value="CAD7803981.1"/>
    <property type="molecule type" value="Genomic_DNA"/>
</dbReference>
<dbReference type="AlphaFoldDB" id="A0A9N8MMB7"/>
<feature type="domain" description="Glycosyltransferase 2-like" evidence="1">
    <location>
        <begin position="9"/>
        <end position="125"/>
    </location>
</feature>
<name>A0A9N8MMB7_9FLAO</name>
<dbReference type="EC" id="2.4.1.212" evidence="2"/>
<evidence type="ECO:0000313" key="2">
    <source>
        <dbReference type="EMBL" id="CAD7803981.1"/>
    </source>
</evidence>
<protein>
    <submittedName>
        <fullName evidence="2">Hyaluronan synthase</fullName>
        <ecNumber evidence="2">2.4.1.212</ecNumber>
    </submittedName>
</protein>
<reference evidence="2" key="1">
    <citation type="submission" date="2020-12" db="EMBL/GenBank/DDBJ databases">
        <authorList>
            <person name="Rodrigo-Torres L."/>
            <person name="Arahal R. D."/>
            <person name="Lucena T."/>
        </authorList>
    </citation>
    <scope>NUCLEOTIDE SEQUENCE</scope>
    <source>
        <strain evidence="2">CECT 9390</strain>
    </source>
</reference>
<accession>A0A9N8MMB7</accession>